<reference evidence="5 6" key="1">
    <citation type="submission" date="2016-05" db="EMBL/GenBank/DDBJ databases">
        <title>Microbial solvent formation.</title>
        <authorList>
            <person name="Poehlein A."/>
            <person name="Montoya Solano J.D."/>
            <person name="Flitsch S."/>
            <person name="Krabben P."/>
            <person name="Duerre P."/>
            <person name="Daniel R."/>
        </authorList>
    </citation>
    <scope>NUCLEOTIDE SEQUENCE [LARGE SCALE GENOMIC DNA]</scope>
    <source>
        <strain evidence="5 6">DSM 2619</strain>
    </source>
</reference>
<dbReference type="PROSITE" id="PS51170">
    <property type="entry name" value="CW"/>
    <property type="match status" value="2"/>
</dbReference>
<dbReference type="InterPro" id="IPR025883">
    <property type="entry name" value="Cadherin-like_domain"/>
</dbReference>
<keyword evidence="3" id="KW-0732">Signal</keyword>
<feature type="domain" description="Cadherin-like beta-sandwich-like" evidence="4">
    <location>
        <begin position="284"/>
        <end position="374"/>
    </location>
</feature>
<dbReference type="Gene3D" id="2.10.270.10">
    <property type="entry name" value="Cholin Binding"/>
    <property type="match status" value="1"/>
</dbReference>
<dbReference type="InterPro" id="IPR018337">
    <property type="entry name" value="Cell_wall/Cho-bd_repeat"/>
</dbReference>
<dbReference type="SUPFAM" id="SSF69360">
    <property type="entry name" value="Cell wall binding repeat"/>
    <property type="match status" value="1"/>
</dbReference>
<dbReference type="Proteomes" id="UP000190890">
    <property type="component" value="Unassembled WGS sequence"/>
</dbReference>
<protein>
    <submittedName>
        <fullName evidence="5">Toxin A</fullName>
    </submittedName>
</protein>
<dbReference type="RefSeq" id="WP_077847830.1">
    <property type="nucleotide sequence ID" value="NZ_LZZM01000174.1"/>
</dbReference>
<evidence type="ECO:0000256" key="2">
    <source>
        <dbReference type="PROSITE-ProRule" id="PRU00591"/>
    </source>
</evidence>
<feature type="repeat" description="Cell wall-binding" evidence="2">
    <location>
        <begin position="514"/>
        <end position="533"/>
    </location>
</feature>
<dbReference type="Pfam" id="PF19127">
    <property type="entry name" value="Choline_bind_3"/>
    <property type="match status" value="2"/>
</dbReference>
<dbReference type="STRING" id="29367.CLPUN_27310"/>
<feature type="chain" id="PRO_5038818223" evidence="3">
    <location>
        <begin position="23"/>
        <end position="575"/>
    </location>
</feature>
<proteinExistence type="predicted"/>
<evidence type="ECO:0000313" key="5">
    <source>
        <dbReference type="EMBL" id="OOM76344.1"/>
    </source>
</evidence>
<dbReference type="OrthoDB" id="1879046at2"/>
<feature type="repeat" description="Cell wall-binding" evidence="2">
    <location>
        <begin position="433"/>
        <end position="452"/>
    </location>
</feature>
<dbReference type="AlphaFoldDB" id="A0A1S8TFE6"/>
<feature type="domain" description="Cadherin-like beta-sandwich-like" evidence="4">
    <location>
        <begin position="192"/>
        <end position="272"/>
    </location>
</feature>
<evidence type="ECO:0000256" key="3">
    <source>
        <dbReference type="SAM" id="SignalP"/>
    </source>
</evidence>
<dbReference type="EMBL" id="LZZM01000174">
    <property type="protein sequence ID" value="OOM76344.1"/>
    <property type="molecule type" value="Genomic_DNA"/>
</dbReference>
<gene>
    <name evidence="5" type="primary">toxA_4</name>
    <name evidence="5" type="ORF">CLPUN_27310</name>
</gene>
<keyword evidence="6" id="KW-1185">Reference proteome</keyword>
<comment type="caution">
    <text evidence="5">The sequence shown here is derived from an EMBL/GenBank/DDBJ whole genome shotgun (WGS) entry which is preliminary data.</text>
</comment>
<feature type="signal peptide" evidence="3">
    <location>
        <begin position="1"/>
        <end position="22"/>
    </location>
</feature>
<evidence type="ECO:0000259" key="4">
    <source>
        <dbReference type="Pfam" id="PF12733"/>
    </source>
</evidence>
<keyword evidence="1" id="KW-0677">Repeat</keyword>
<organism evidence="5 6">
    <name type="scientific">Clostridium puniceum</name>
    <dbReference type="NCBI Taxonomy" id="29367"/>
    <lineage>
        <taxon>Bacteria</taxon>
        <taxon>Bacillati</taxon>
        <taxon>Bacillota</taxon>
        <taxon>Clostridia</taxon>
        <taxon>Eubacteriales</taxon>
        <taxon>Clostridiaceae</taxon>
        <taxon>Clostridium</taxon>
    </lineage>
</organism>
<accession>A0A1S8TFE6</accession>
<name>A0A1S8TFE6_9CLOT</name>
<evidence type="ECO:0000313" key="6">
    <source>
        <dbReference type="Proteomes" id="UP000190890"/>
    </source>
</evidence>
<sequence>MNKNLKRIIALTLILSGYEAVSAIVPGGNLDITTKTVYAASYNPSDEELKTLVIKSTDGDTLNLRDGFNGDNVKLSDDKEYYVKLTDDSDGIKINAAPEDSDYIVRIFTSDKSDATGIKPGEEISLGKGNTTIYIRAYASLSDYRKAKDDKKDVRVCKEEYTINVLKTTESSDEDNNQDKIYLEKLELSKGSINFLKQRTSYDVKVAEAVDEIKITASPESEDDRVRIDGALVEKSDSYKKTVDLKSGKNEIKVKVTDEDDNQRTYTLNITRGSSSSNQDDVYLNDLTISKGDLDFSEDDTSYKVDLDEAVSKITIGAEPEDDQYLVTINDKQIKSSDDYEKEISLSKGKNTVKVVVEDEVNDKKRTYTLTINRGKVEDTENTDDSSSVKSGWVETSEGWKYNDENGEVLKNSWLFDKQANVYCYLDENGLRKTGWFKDKEKWYLLDNRGAMLTGWQEVDGKKYYLDSQSGAMKTGWYKEVVTQNNTTDSNGGTSANTETIENWYYLNSDGSMKTDWFNEDGKWYFLNTNGVMQKGWLISSTLKYYLNSDGSMATGTKTIDGKVYKFNINGVLIN</sequence>
<dbReference type="Pfam" id="PF12733">
    <property type="entry name" value="Cadherin-like"/>
    <property type="match status" value="2"/>
</dbReference>
<evidence type="ECO:0000256" key="1">
    <source>
        <dbReference type="ARBA" id="ARBA00022737"/>
    </source>
</evidence>
<dbReference type="Gene3D" id="2.10.270.20">
    <property type="match status" value="1"/>
</dbReference>
<dbReference type="Pfam" id="PF01473">
    <property type="entry name" value="Choline_bind_1"/>
    <property type="match status" value="1"/>
</dbReference>